<proteinExistence type="predicted"/>
<evidence type="ECO:0000313" key="1">
    <source>
        <dbReference type="EMBL" id="CAG7647699.1"/>
    </source>
</evidence>
<evidence type="ECO:0000313" key="2">
    <source>
        <dbReference type="Proteomes" id="UP000708208"/>
    </source>
</evidence>
<dbReference type="Proteomes" id="UP000708208">
    <property type="component" value="Unassembled WGS sequence"/>
</dbReference>
<feature type="non-terminal residue" evidence="1">
    <location>
        <position position="1"/>
    </location>
</feature>
<organism evidence="1 2">
    <name type="scientific">Allacma fusca</name>
    <dbReference type="NCBI Taxonomy" id="39272"/>
    <lineage>
        <taxon>Eukaryota</taxon>
        <taxon>Metazoa</taxon>
        <taxon>Ecdysozoa</taxon>
        <taxon>Arthropoda</taxon>
        <taxon>Hexapoda</taxon>
        <taxon>Collembola</taxon>
        <taxon>Symphypleona</taxon>
        <taxon>Sminthuridae</taxon>
        <taxon>Allacma</taxon>
    </lineage>
</organism>
<gene>
    <name evidence="1" type="ORF">AFUS01_LOCUS636</name>
</gene>
<dbReference type="AlphaFoldDB" id="A0A8J2J501"/>
<reference evidence="1" key="1">
    <citation type="submission" date="2021-06" db="EMBL/GenBank/DDBJ databases">
        <authorList>
            <person name="Hodson N. C."/>
            <person name="Mongue J. A."/>
            <person name="Jaron S. K."/>
        </authorList>
    </citation>
    <scope>NUCLEOTIDE SEQUENCE</scope>
</reference>
<dbReference type="EMBL" id="CAJVCH010003205">
    <property type="protein sequence ID" value="CAG7647699.1"/>
    <property type="molecule type" value="Genomic_DNA"/>
</dbReference>
<name>A0A8J2J501_9HEXA</name>
<keyword evidence="2" id="KW-1185">Reference proteome</keyword>
<comment type="caution">
    <text evidence="1">The sequence shown here is derived from an EMBL/GenBank/DDBJ whole genome shotgun (WGS) entry which is preliminary data.</text>
</comment>
<accession>A0A8J2J501</accession>
<protein>
    <submittedName>
        <fullName evidence="1">Uncharacterized protein</fullName>
    </submittedName>
</protein>
<sequence length="49" mass="5530">MLNVDGQAIVGDAWTENVWSYGFNPNLFTGPKLNDFKINLYLCFVAVYA</sequence>